<dbReference type="EMBL" id="NBIV01000269">
    <property type="protein sequence ID" value="PXF40675.1"/>
    <property type="molecule type" value="Genomic_DNA"/>
</dbReference>
<keyword evidence="3" id="KW-1185">Reference proteome</keyword>
<dbReference type="AlphaFoldDB" id="A0A2V3IF11"/>
<sequence>MAPAAKADLNVAIDANAETPPSSGARRRQALVVAAPTNQPQKRDDLLPRAMLL</sequence>
<feature type="region of interest" description="Disordered" evidence="1">
    <location>
        <begin position="1"/>
        <end position="27"/>
    </location>
</feature>
<evidence type="ECO:0000256" key="1">
    <source>
        <dbReference type="SAM" id="MobiDB-lite"/>
    </source>
</evidence>
<name>A0A2V3IF11_9FLOR</name>
<comment type="caution">
    <text evidence="2">The sequence shown here is derived from an EMBL/GenBank/DDBJ whole genome shotgun (WGS) entry which is preliminary data.</text>
</comment>
<reference evidence="2 3" key="1">
    <citation type="journal article" date="2018" name="Mol. Biol. Evol.">
        <title>Analysis of the draft genome of the red seaweed Gracilariopsis chorda provides insights into genome size evolution in Rhodophyta.</title>
        <authorList>
            <person name="Lee J."/>
            <person name="Yang E.C."/>
            <person name="Graf L."/>
            <person name="Yang J.H."/>
            <person name="Qiu H."/>
            <person name="Zel Zion U."/>
            <person name="Chan C.X."/>
            <person name="Stephens T.G."/>
            <person name="Weber A.P.M."/>
            <person name="Boo G.H."/>
            <person name="Boo S.M."/>
            <person name="Kim K.M."/>
            <person name="Shin Y."/>
            <person name="Jung M."/>
            <person name="Lee S.J."/>
            <person name="Yim H.S."/>
            <person name="Lee J.H."/>
            <person name="Bhattacharya D."/>
            <person name="Yoon H.S."/>
        </authorList>
    </citation>
    <scope>NUCLEOTIDE SEQUENCE [LARGE SCALE GENOMIC DNA]</scope>
    <source>
        <strain evidence="2 3">SKKU-2015</strain>
        <tissue evidence="2">Whole body</tissue>
    </source>
</reference>
<gene>
    <name evidence="2" type="ORF">BWQ96_09608</name>
</gene>
<evidence type="ECO:0000313" key="2">
    <source>
        <dbReference type="EMBL" id="PXF40675.1"/>
    </source>
</evidence>
<dbReference type="Proteomes" id="UP000247409">
    <property type="component" value="Unassembled WGS sequence"/>
</dbReference>
<accession>A0A2V3IF11</accession>
<evidence type="ECO:0000313" key="3">
    <source>
        <dbReference type="Proteomes" id="UP000247409"/>
    </source>
</evidence>
<organism evidence="2 3">
    <name type="scientific">Gracilariopsis chorda</name>
    <dbReference type="NCBI Taxonomy" id="448386"/>
    <lineage>
        <taxon>Eukaryota</taxon>
        <taxon>Rhodophyta</taxon>
        <taxon>Florideophyceae</taxon>
        <taxon>Rhodymeniophycidae</taxon>
        <taxon>Gracilariales</taxon>
        <taxon>Gracilariaceae</taxon>
        <taxon>Gracilariopsis</taxon>
    </lineage>
</organism>
<proteinExistence type="predicted"/>
<protein>
    <submittedName>
        <fullName evidence="2">Uncharacterized protein</fullName>
    </submittedName>
</protein>